<gene>
    <name evidence="3" type="ORF">P7228_01615</name>
</gene>
<feature type="transmembrane region" description="Helical" evidence="2">
    <location>
        <begin position="98"/>
        <end position="118"/>
    </location>
</feature>
<dbReference type="RefSeq" id="WP_278016486.1">
    <property type="nucleotide sequence ID" value="NZ_CP121106.1"/>
</dbReference>
<evidence type="ECO:0000313" key="3">
    <source>
        <dbReference type="EMBL" id="WFL77794.1"/>
    </source>
</evidence>
<name>A0ABY8G0L2_9SPHN</name>
<reference evidence="3 4" key="1">
    <citation type="submission" date="2023-03" db="EMBL/GenBank/DDBJ databases">
        <title>Altererythrobacter sp. CAU 1644 isolated from sand.</title>
        <authorList>
            <person name="Kim W."/>
        </authorList>
    </citation>
    <scope>NUCLEOTIDE SEQUENCE [LARGE SCALE GENOMIC DNA]</scope>
    <source>
        <strain evidence="3 4">CAU 1644</strain>
    </source>
</reference>
<accession>A0ABY8G0L2</accession>
<protein>
    <submittedName>
        <fullName evidence="3">Transcriptional regulator</fullName>
    </submittedName>
</protein>
<dbReference type="EMBL" id="CP121106">
    <property type="protein sequence ID" value="WFL77794.1"/>
    <property type="molecule type" value="Genomic_DNA"/>
</dbReference>
<keyword evidence="2" id="KW-1133">Transmembrane helix</keyword>
<organism evidence="3 4">
    <name type="scientific">Altererythrobacter arenosus</name>
    <dbReference type="NCBI Taxonomy" id="3032592"/>
    <lineage>
        <taxon>Bacteria</taxon>
        <taxon>Pseudomonadati</taxon>
        <taxon>Pseudomonadota</taxon>
        <taxon>Alphaproteobacteria</taxon>
        <taxon>Sphingomonadales</taxon>
        <taxon>Erythrobacteraceae</taxon>
        <taxon>Altererythrobacter</taxon>
    </lineage>
</organism>
<sequence length="237" mass="25085">MSISPEELAAFADGELIGEDEARVAAAVAADEDLARQVEKHRALKAKLSGHFAPILKQEVPEHLKQMLAGADESEANEPAEVVDFAAARERRDARRTLPGWGWAGGAIAASLVAVLVFTTGDEARPGYADAQLASALDSQLVATQPGDADTRILLSFRNDAGEFCRAYSAAQESGIACRDSEGWRQQVIGAGSESAQTEFRMAGSEAEILEAAQDMASGPALSAEEEAEALKQSRSR</sequence>
<feature type="region of interest" description="Disordered" evidence="1">
    <location>
        <begin position="215"/>
        <end position="237"/>
    </location>
</feature>
<evidence type="ECO:0000256" key="1">
    <source>
        <dbReference type="SAM" id="MobiDB-lite"/>
    </source>
</evidence>
<evidence type="ECO:0000313" key="4">
    <source>
        <dbReference type="Proteomes" id="UP001215827"/>
    </source>
</evidence>
<evidence type="ECO:0000256" key="2">
    <source>
        <dbReference type="SAM" id="Phobius"/>
    </source>
</evidence>
<proteinExistence type="predicted"/>
<keyword evidence="2" id="KW-0812">Transmembrane</keyword>
<keyword evidence="2" id="KW-0472">Membrane</keyword>
<dbReference type="Proteomes" id="UP001215827">
    <property type="component" value="Chromosome"/>
</dbReference>
<keyword evidence="4" id="KW-1185">Reference proteome</keyword>